<dbReference type="Proteomes" id="UP000019462">
    <property type="component" value="Unassembled WGS sequence"/>
</dbReference>
<evidence type="ECO:0000256" key="6">
    <source>
        <dbReference type="ARBA" id="ARBA00022842"/>
    </source>
</evidence>
<feature type="compositionally biased region" description="Low complexity" evidence="7">
    <location>
        <begin position="406"/>
        <end position="440"/>
    </location>
</feature>
<feature type="compositionally biased region" description="Low complexity" evidence="7">
    <location>
        <begin position="316"/>
        <end position="329"/>
    </location>
</feature>
<dbReference type="Gene3D" id="3.40.1190.10">
    <property type="entry name" value="Mur-like, catalytic domain"/>
    <property type="match status" value="1"/>
</dbReference>
<keyword evidence="9" id="KW-1185">Reference proteome</keyword>
<proteinExistence type="inferred from homology"/>
<keyword evidence="4" id="KW-0547">Nucleotide-binding</keyword>
<feature type="compositionally biased region" description="Basic and acidic residues" evidence="7">
    <location>
        <begin position="635"/>
        <end position="644"/>
    </location>
</feature>
<dbReference type="EMBL" id="AWNI01000041">
    <property type="protein sequence ID" value="ETS59799.1"/>
    <property type="molecule type" value="Genomic_DNA"/>
</dbReference>
<keyword evidence="5" id="KW-0067">ATP-binding</keyword>
<dbReference type="OrthoDB" id="5212574at2759"/>
<feature type="region of interest" description="Disordered" evidence="7">
    <location>
        <begin position="391"/>
        <end position="530"/>
    </location>
</feature>
<evidence type="ECO:0000256" key="4">
    <source>
        <dbReference type="ARBA" id="ARBA00022741"/>
    </source>
</evidence>
<evidence type="ECO:0000256" key="5">
    <source>
        <dbReference type="ARBA" id="ARBA00022840"/>
    </source>
</evidence>
<organism evidence="8 9">
    <name type="scientific">Moesziomyces aphidis</name>
    <name type="common">Pseudozyma aphidis</name>
    <dbReference type="NCBI Taxonomy" id="84754"/>
    <lineage>
        <taxon>Eukaryota</taxon>
        <taxon>Fungi</taxon>
        <taxon>Dikarya</taxon>
        <taxon>Basidiomycota</taxon>
        <taxon>Ustilaginomycotina</taxon>
        <taxon>Ustilaginomycetes</taxon>
        <taxon>Ustilaginales</taxon>
        <taxon>Ustilaginaceae</taxon>
        <taxon>Moesziomyces</taxon>
    </lineage>
</organism>
<feature type="compositionally biased region" description="Polar residues" evidence="7">
    <location>
        <begin position="493"/>
        <end position="506"/>
    </location>
</feature>
<dbReference type="GO" id="GO:0005524">
    <property type="term" value="F:ATP binding"/>
    <property type="evidence" value="ECO:0007669"/>
    <property type="project" value="UniProtKB-KW"/>
</dbReference>
<evidence type="ECO:0000256" key="2">
    <source>
        <dbReference type="ARBA" id="ARBA00022598"/>
    </source>
</evidence>
<evidence type="ECO:0000256" key="1">
    <source>
        <dbReference type="ARBA" id="ARBA00008276"/>
    </source>
</evidence>
<evidence type="ECO:0000256" key="3">
    <source>
        <dbReference type="ARBA" id="ARBA00022723"/>
    </source>
</evidence>
<dbReference type="UniPathway" id="UPA00850"/>
<keyword evidence="6" id="KW-0460">Magnesium</keyword>
<dbReference type="GO" id="GO:0005739">
    <property type="term" value="C:mitochondrion"/>
    <property type="evidence" value="ECO:0007669"/>
    <property type="project" value="TreeGrafter"/>
</dbReference>
<dbReference type="InterPro" id="IPR001645">
    <property type="entry name" value="Folylpolyglutamate_synth"/>
</dbReference>
<feature type="compositionally biased region" description="Low complexity" evidence="7">
    <location>
        <begin position="509"/>
        <end position="523"/>
    </location>
</feature>
<dbReference type="GO" id="GO:0046872">
    <property type="term" value="F:metal ion binding"/>
    <property type="evidence" value="ECO:0007669"/>
    <property type="project" value="UniProtKB-KW"/>
</dbReference>
<comment type="caution">
    <text evidence="8">The sequence shown here is derived from an EMBL/GenBank/DDBJ whole genome shotgun (WGS) entry which is preliminary data.</text>
</comment>
<dbReference type="Gene3D" id="3.90.190.20">
    <property type="entry name" value="Mur ligase, C-terminal domain"/>
    <property type="match status" value="1"/>
</dbReference>
<feature type="region of interest" description="Disordered" evidence="7">
    <location>
        <begin position="583"/>
        <end position="755"/>
    </location>
</feature>
<feature type="compositionally biased region" description="Low complexity" evidence="7">
    <location>
        <begin position="896"/>
        <end position="944"/>
    </location>
</feature>
<feature type="compositionally biased region" description="Basic and acidic residues" evidence="7">
    <location>
        <begin position="798"/>
        <end position="855"/>
    </location>
</feature>
<keyword evidence="2" id="KW-0436">Ligase</keyword>
<accession>W3VE32</accession>
<evidence type="ECO:0000313" key="9">
    <source>
        <dbReference type="Proteomes" id="UP000019462"/>
    </source>
</evidence>
<evidence type="ECO:0008006" key="10">
    <source>
        <dbReference type="Google" id="ProtNLM"/>
    </source>
</evidence>
<evidence type="ECO:0000256" key="7">
    <source>
        <dbReference type="SAM" id="MobiDB-lite"/>
    </source>
</evidence>
<protein>
    <recommendedName>
        <fullName evidence="10">Folylpolyglutamate synthase</fullName>
    </recommendedName>
</protein>
<evidence type="ECO:0000313" key="8">
    <source>
        <dbReference type="EMBL" id="ETS59799.1"/>
    </source>
</evidence>
<feature type="compositionally biased region" description="Basic and acidic residues" evidence="7">
    <location>
        <begin position="677"/>
        <end position="687"/>
    </location>
</feature>
<dbReference type="GO" id="GO:0004326">
    <property type="term" value="F:tetrahydrofolylpolyglutamate synthase activity"/>
    <property type="evidence" value="ECO:0007669"/>
    <property type="project" value="InterPro"/>
</dbReference>
<name>W3VE32_MOEAP</name>
<feature type="compositionally biased region" description="Polar residues" evidence="7">
    <location>
        <begin position="724"/>
        <end position="738"/>
    </location>
</feature>
<dbReference type="SUPFAM" id="SSF53623">
    <property type="entry name" value="MurD-like peptide ligases, catalytic domain"/>
    <property type="match status" value="1"/>
</dbReference>
<dbReference type="GO" id="GO:0005829">
    <property type="term" value="C:cytosol"/>
    <property type="evidence" value="ECO:0007669"/>
    <property type="project" value="TreeGrafter"/>
</dbReference>
<keyword evidence="3" id="KW-0479">Metal-binding</keyword>
<feature type="compositionally biased region" description="Polar residues" evidence="7">
    <location>
        <begin position="441"/>
        <end position="460"/>
    </location>
</feature>
<feature type="region of interest" description="Disordered" evidence="7">
    <location>
        <begin position="798"/>
        <end position="948"/>
    </location>
</feature>
<dbReference type="PANTHER" id="PTHR11136:SF0">
    <property type="entry name" value="DIHYDROFOLATE SYNTHETASE-RELATED"/>
    <property type="match status" value="1"/>
</dbReference>
<gene>
    <name evidence="8" type="ORF">PaG_06326</name>
</gene>
<dbReference type="InterPro" id="IPR036565">
    <property type="entry name" value="Mur-like_cat_sf"/>
</dbReference>
<dbReference type="HOGENOM" id="CLU_002591_0_0_1"/>
<dbReference type="NCBIfam" id="TIGR01499">
    <property type="entry name" value="folC"/>
    <property type="match status" value="1"/>
</dbReference>
<dbReference type="PANTHER" id="PTHR11136">
    <property type="entry name" value="FOLYLPOLYGLUTAMATE SYNTHASE-RELATED"/>
    <property type="match status" value="1"/>
</dbReference>
<reference evidence="8 9" key="1">
    <citation type="journal article" date="2014" name="Genome Announc.">
        <title>Genome sequence of the basidiomycetous fungus Pseudozyma aphidis DSM70725, an efficient producer of biosurfactant mannosylerythritol lipids.</title>
        <authorList>
            <person name="Lorenz S."/>
            <person name="Guenther M."/>
            <person name="Grumaz C."/>
            <person name="Rupp S."/>
            <person name="Zibek S."/>
            <person name="Sohn K."/>
        </authorList>
    </citation>
    <scope>NUCLEOTIDE SEQUENCE [LARGE SCALE GENOMIC DNA]</scope>
    <source>
        <strain evidence="9">ATCC 32657 / CBS 517.83 / DSM 70725 / JCM 10318 / NBRC 10182 / NRRL Y-7954 / St-0401</strain>
    </source>
</reference>
<dbReference type="SUPFAM" id="SSF53244">
    <property type="entry name" value="MurD-like peptide ligases, peptide-binding domain"/>
    <property type="match status" value="1"/>
</dbReference>
<sequence length="1486" mass="157798">MEKSTALIIVILPRSAYDEPACALTLVPPHPHRRLCGSSSSVILERLGSASPPSPASKSAISIISSIGITITVTAAVDIHSITRTAAVFSRGFVLHARPRLRLQVAKPASIAHEHCHARPTLRASHSLAAPAFIPPVPATHATMPSADRALPGGGPAPLITLKTHPPLPAFSIPHRVPDPSADISSFKLSILRILTGQTNAQSSTKPLTFSEEVKEKAINGWKMQMLTLELRQRDDLEADDHDAEDEDPNEMRGFELQDHHECSLIEEGDQIVVRLKPAHTLQELELPKLPEAHRYSAPTGSLTRAGTLSEPPPYSIIQPSEPSSFSSSVGAQPNANYHQHRYQDYRQSFRVVTATNVGSGHIRRSSANNAAGYSSNSPVNLAGGLNLLQSSSAKQSGPKNKRRTSAAAVATTTATTKPSASPKLGGSAALPTATTPSTSIQASASTNPSTAALPSSTVDLQHVASPPTSPRLDSGAATPVSGSAANEKPSARRNSSSTVNATAQRFGSAAAASASSPNSPNPDGRSSGFLAMPATALVIGPGVQGQVGRNPNSVNAPIGSLGGPEITSTEYGNARGFVGFTSAGGGELRAKPKRRPSKQNSQEFSSAAAADAAEKRAALARRASNEAGQNGNDAPKRPVKERQASSSSRVGKTELPTPPVLPPIQNLAPFPEMIEASERPRRERDLPPMPSAADEAENGASMVAVSAPTESRPPRLSFLRKFSSATNTSRNTDSGQDSPGAEPRGLGLGSYRASHLTSAPIDEMDAAIQPALDGESQNNSLTRAERRYLEVQKALADERDKQAEAEKLRAGEIRAQHERKQKEREKKESEAKKRAEEQKWQMWEEVRRRQKTADTTKPVPPGIQRLYSGATADSNGSRSDKNAAQAVQATRPGGSRARAASTEQAAAVESNVRSAGTNGAAGAAPTTPAGDAGTAGDSGANGAPGPRIELGLERITRLLARLGSPHTRFPVIHVAGTNGKGSTIVYLDAVLRNALDIRTGTFVSPHLIERRDCCKVNGEVVSKQIWRLAQSDVLSADQGLDIPASEDDDGQPLKSSPFELLTAQTFQAFALLPEAERPEVLLIEVGLGGRLDATNVFGRDQVLASVICPIDRDHEAFLGSELTGIAREKAGIVKDSGLCIIADQRLEDVGAVDQLALGPLENESKQLGARAAGILDAVRNVCIARGARLVKTYIPWKLLTLPPTRQERWGAAVDFTPRLGPTLFLSTSGMNPPGTFVAHPHDPVLYSVAVGVERTRANLTGVCMAVQTLSSIARDEVEDGWGELRMRIMWGLRDDAEANVRLREALNAVHWAGRCSWHTLGGADVLVDGAHNAASALALREYIDACLAARAISPAGKGKAKTEPQFEVTYVLAFSEGKDYEAMVRALLEQPSDRIERNNVALTTFSPPEGMPWVRSVELDDALRTLKNVARTVDVGEIRTFPAIQSAVEWAAGKSAGKGAVVVAGSLYLVADMYRLLQQRGLYLP</sequence>
<dbReference type="GO" id="GO:0008841">
    <property type="term" value="F:dihydrofolate synthase activity"/>
    <property type="evidence" value="ECO:0007669"/>
    <property type="project" value="TreeGrafter"/>
</dbReference>
<comment type="similarity">
    <text evidence="1">Belongs to the folylpolyglutamate synthase family.</text>
</comment>
<feature type="region of interest" description="Disordered" evidence="7">
    <location>
        <begin position="293"/>
        <end position="334"/>
    </location>
</feature>
<dbReference type="InterPro" id="IPR036615">
    <property type="entry name" value="Mur_ligase_C_dom_sf"/>
</dbReference>